<protein>
    <submittedName>
        <fullName evidence="1">Uncharacterized protein</fullName>
    </submittedName>
</protein>
<reference evidence="1" key="1">
    <citation type="submission" date="2018-02" db="EMBL/GenBank/DDBJ databases">
        <title>Rhizophora mucronata_Transcriptome.</title>
        <authorList>
            <person name="Meera S.P."/>
            <person name="Sreeshan A."/>
            <person name="Augustine A."/>
        </authorList>
    </citation>
    <scope>NUCLEOTIDE SEQUENCE</scope>
    <source>
        <tissue evidence="1">Leaf</tissue>
    </source>
</reference>
<evidence type="ECO:0000313" key="1">
    <source>
        <dbReference type="EMBL" id="MBX47260.1"/>
    </source>
</evidence>
<dbReference type="EMBL" id="GGEC01066776">
    <property type="protein sequence ID" value="MBX47260.1"/>
    <property type="molecule type" value="Transcribed_RNA"/>
</dbReference>
<accession>A0A2P2NXS0</accession>
<proteinExistence type="predicted"/>
<sequence length="47" mass="5235">MLFDSSVVITPLGPLLESKFYLNCVHMLLLELTVLQSAYLTDCNAAF</sequence>
<organism evidence="1">
    <name type="scientific">Rhizophora mucronata</name>
    <name type="common">Asiatic mangrove</name>
    <dbReference type="NCBI Taxonomy" id="61149"/>
    <lineage>
        <taxon>Eukaryota</taxon>
        <taxon>Viridiplantae</taxon>
        <taxon>Streptophyta</taxon>
        <taxon>Embryophyta</taxon>
        <taxon>Tracheophyta</taxon>
        <taxon>Spermatophyta</taxon>
        <taxon>Magnoliopsida</taxon>
        <taxon>eudicotyledons</taxon>
        <taxon>Gunneridae</taxon>
        <taxon>Pentapetalae</taxon>
        <taxon>rosids</taxon>
        <taxon>fabids</taxon>
        <taxon>Malpighiales</taxon>
        <taxon>Rhizophoraceae</taxon>
        <taxon>Rhizophora</taxon>
    </lineage>
</organism>
<dbReference type="AlphaFoldDB" id="A0A2P2NXS0"/>
<name>A0A2P2NXS0_RHIMU</name>